<dbReference type="InterPro" id="IPR038765">
    <property type="entry name" value="Papain-like_cys_pep_sf"/>
</dbReference>
<evidence type="ECO:0000313" key="7">
    <source>
        <dbReference type="Proteomes" id="UP000886785"/>
    </source>
</evidence>
<dbReference type="GO" id="GO:0005737">
    <property type="term" value="C:cytoplasm"/>
    <property type="evidence" value="ECO:0007669"/>
    <property type="project" value="TreeGrafter"/>
</dbReference>
<dbReference type="AlphaFoldDB" id="A0A9D1DSS2"/>
<dbReference type="GO" id="GO:0009636">
    <property type="term" value="P:response to toxic substance"/>
    <property type="evidence" value="ECO:0007669"/>
    <property type="project" value="TreeGrafter"/>
</dbReference>
<dbReference type="InterPro" id="IPR025660">
    <property type="entry name" value="Pept_his_AS"/>
</dbReference>
<keyword evidence="1 4" id="KW-0645">Protease</keyword>
<evidence type="ECO:0000256" key="5">
    <source>
        <dbReference type="PIRSR" id="PIRSR005700-1"/>
    </source>
</evidence>
<comment type="similarity">
    <text evidence="4">Belongs to the peptidase C1 family.</text>
</comment>
<accession>A0A9D1DSS2</accession>
<dbReference type="PANTHER" id="PTHR10363">
    <property type="entry name" value="BLEOMYCIN HYDROLASE"/>
    <property type="match status" value="1"/>
</dbReference>
<dbReference type="EMBL" id="DVHF01000148">
    <property type="protein sequence ID" value="HIR58273.1"/>
    <property type="molecule type" value="Genomic_DNA"/>
</dbReference>
<dbReference type="InterPro" id="IPR000169">
    <property type="entry name" value="Pept_cys_AS"/>
</dbReference>
<evidence type="ECO:0000313" key="6">
    <source>
        <dbReference type="EMBL" id="HIR58273.1"/>
    </source>
</evidence>
<proteinExistence type="inferred from homology"/>
<reference evidence="6" key="1">
    <citation type="submission" date="2020-10" db="EMBL/GenBank/DDBJ databases">
        <authorList>
            <person name="Gilroy R."/>
        </authorList>
    </citation>
    <scope>NUCLEOTIDE SEQUENCE</scope>
    <source>
        <strain evidence="6">ChiSjej1B19-7085</strain>
    </source>
</reference>
<keyword evidence="2 4" id="KW-0378">Hydrolase</keyword>
<keyword evidence="3 4" id="KW-0788">Thiol protease</keyword>
<gene>
    <name evidence="6" type="ORF">IAA54_11490</name>
</gene>
<sequence length="445" mass="50277">MQNSITYEDLAAFSDKFAASTAGRVAMHAVTNNGVLKSALDQEAMRRNPHHFSTELTQGDITSQKKSGRCWMFAATNCMRYQVIHRFHLETFELSQNYPLFYDKLEKANYFLESILETLSEPVEGRLVSHLLRDPLGDGGQWDMFVNLVKKYGMVPKDAMPETAVSGGTAEMTAAMTEKLREDACILRAMHGEGKTLDDLRAAKDSMMSDIYGMLCICLGRPPQKFDFEFTDKDGKFTRDEGLTPQAFFEKYVAMDLDDYVSLINAPTADKPFYRSYSVKYLGNVAGGRPVRYLNLPVERLKQAAAAQMKDGEPVWFGCDVGKSSDRDSGIMDTKLYDRESLFGVRFGMDKGQRLTYGQSLMTHAMVLTGVDEDSAGKFLRWRVENSWGKDCGKDGYFVMSDDWFTEYTYQVVVHKKYLTAEELAAYEADPIMLEPWDPMGSLAK</sequence>
<name>A0A9D1DSS2_9FIRM</name>
<dbReference type="Pfam" id="PF03051">
    <property type="entry name" value="Peptidase_C1_2"/>
    <property type="match status" value="1"/>
</dbReference>
<dbReference type="PANTHER" id="PTHR10363:SF2">
    <property type="entry name" value="BLEOMYCIN HYDROLASE"/>
    <property type="match status" value="1"/>
</dbReference>
<dbReference type="GO" id="GO:0006508">
    <property type="term" value="P:proteolysis"/>
    <property type="evidence" value="ECO:0007669"/>
    <property type="project" value="UniProtKB-KW"/>
</dbReference>
<dbReference type="GO" id="GO:0043418">
    <property type="term" value="P:homocysteine catabolic process"/>
    <property type="evidence" value="ECO:0007669"/>
    <property type="project" value="TreeGrafter"/>
</dbReference>
<dbReference type="InterPro" id="IPR004134">
    <property type="entry name" value="Peptidase_C1B"/>
</dbReference>
<dbReference type="PIRSF" id="PIRSF005700">
    <property type="entry name" value="PepC"/>
    <property type="match status" value="1"/>
</dbReference>
<dbReference type="SUPFAM" id="SSF54001">
    <property type="entry name" value="Cysteine proteinases"/>
    <property type="match status" value="1"/>
</dbReference>
<keyword evidence="4" id="KW-0031">Aminopeptidase</keyword>
<feature type="active site" evidence="5">
    <location>
        <position position="70"/>
    </location>
</feature>
<evidence type="ECO:0000256" key="1">
    <source>
        <dbReference type="ARBA" id="ARBA00022670"/>
    </source>
</evidence>
<organism evidence="6 7">
    <name type="scientific">Candidatus Gallacutalibacter pullicola</name>
    <dbReference type="NCBI Taxonomy" id="2840830"/>
    <lineage>
        <taxon>Bacteria</taxon>
        <taxon>Bacillati</taxon>
        <taxon>Bacillota</taxon>
        <taxon>Clostridia</taxon>
        <taxon>Eubacteriales</taxon>
        <taxon>Candidatus Gallacutalibacter</taxon>
    </lineage>
</organism>
<dbReference type="Proteomes" id="UP000886785">
    <property type="component" value="Unassembled WGS sequence"/>
</dbReference>
<feature type="active site" evidence="5">
    <location>
        <position position="364"/>
    </location>
</feature>
<feature type="active site" evidence="5">
    <location>
        <position position="386"/>
    </location>
</feature>
<dbReference type="CDD" id="cd00585">
    <property type="entry name" value="Peptidase_C1B"/>
    <property type="match status" value="1"/>
</dbReference>
<evidence type="ECO:0000256" key="4">
    <source>
        <dbReference type="PIRNR" id="PIRNR005700"/>
    </source>
</evidence>
<evidence type="ECO:0000256" key="3">
    <source>
        <dbReference type="ARBA" id="ARBA00022807"/>
    </source>
</evidence>
<comment type="caution">
    <text evidence="6">The sequence shown here is derived from an EMBL/GenBank/DDBJ whole genome shotgun (WGS) entry which is preliminary data.</text>
</comment>
<dbReference type="PROSITE" id="PS00139">
    <property type="entry name" value="THIOL_PROTEASE_CYS"/>
    <property type="match status" value="1"/>
</dbReference>
<reference evidence="6" key="2">
    <citation type="journal article" date="2021" name="PeerJ">
        <title>Extensive microbial diversity within the chicken gut microbiome revealed by metagenomics and culture.</title>
        <authorList>
            <person name="Gilroy R."/>
            <person name="Ravi A."/>
            <person name="Getino M."/>
            <person name="Pursley I."/>
            <person name="Horton D.L."/>
            <person name="Alikhan N.F."/>
            <person name="Baker D."/>
            <person name="Gharbi K."/>
            <person name="Hall N."/>
            <person name="Watson M."/>
            <person name="Adriaenssens E.M."/>
            <person name="Foster-Nyarko E."/>
            <person name="Jarju S."/>
            <person name="Secka A."/>
            <person name="Antonio M."/>
            <person name="Oren A."/>
            <person name="Chaudhuri R.R."/>
            <person name="La Ragione R."/>
            <person name="Hildebrand F."/>
            <person name="Pallen M.J."/>
        </authorList>
    </citation>
    <scope>NUCLEOTIDE SEQUENCE</scope>
    <source>
        <strain evidence="6">ChiSjej1B19-7085</strain>
    </source>
</reference>
<dbReference type="PROSITE" id="PS00639">
    <property type="entry name" value="THIOL_PROTEASE_HIS"/>
    <property type="match status" value="1"/>
</dbReference>
<protein>
    <recommendedName>
        <fullName evidence="4">Aminopeptidase</fullName>
    </recommendedName>
</protein>
<dbReference type="GO" id="GO:0070005">
    <property type="term" value="F:cysteine-type aminopeptidase activity"/>
    <property type="evidence" value="ECO:0007669"/>
    <property type="project" value="InterPro"/>
</dbReference>
<dbReference type="Gene3D" id="3.90.70.10">
    <property type="entry name" value="Cysteine proteinases"/>
    <property type="match status" value="1"/>
</dbReference>
<evidence type="ECO:0000256" key="2">
    <source>
        <dbReference type="ARBA" id="ARBA00022801"/>
    </source>
</evidence>